<dbReference type="AlphaFoldDB" id="A0A2H0UTI8"/>
<proteinExistence type="predicted"/>
<dbReference type="Proteomes" id="UP000230132">
    <property type="component" value="Unassembled WGS sequence"/>
</dbReference>
<protein>
    <submittedName>
        <fullName evidence="2">Uncharacterized protein</fullName>
    </submittedName>
</protein>
<organism evidence="2 3">
    <name type="scientific">bacterium (Candidatus Gribaldobacteria) CG10_big_fil_rev_8_21_14_0_10_37_21</name>
    <dbReference type="NCBI Taxonomy" id="2014275"/>
    <lineage>
        <taxon>Bacteria</taxon>
        <taxon>Candidatus Gribaldobacteria</taxon>
    </lineage>
</organism>
<sequence length="181" mass="20707">MAFNIFNVFRNPSKEQKYSAERGTQYSPTKGETPGDSKKVAGDRYASLVSKMAQREKKPTESQANVDKVESIFGNKGGYKSHKELLEKSKKFRDFSLKEKGNIKYPGHPQYQAEARKKALENFREKYIGDKLYYREKDVKVALDKARKDANNPYLEGGKPARDALKEQAEFLEKFYGLSSS</sequence>
<dbReference type="EMBL" id="PFAX01000036">
    <property type="protein sequence ID" value="PIR90014.1"/>
    <property type="molecule type" value="Genomic_DNA"/>
</dbReference>
<evidence type="ECO:0000256" key="1">
    <source>
        <dbReference type="SAM" id="MobiDB-lite"/>
    </source>
</evidence>
<evidence type="ECO:0000313" key="3">
    <source>
        <dbReference type="Proteomes" id="UP000230132"/>
    </source>
</evidence>
<name>A0A2H0UTI8_9BACT</name>
<accession>A0A2H0UTI8</accession>
<reference evidence="3" key="1">
    <citation type="submission" date="2017-09" db="EMBL/GenBank/DDBJ databases">
        <title>Depth-based differentiation of microbial function through sediment-hosted aquifers and enrichment of novel symbionts in the deep terrestrial subsurface.</title>
        <authorList>
            <person name="Probst A.J."/>
            <person name="Ladd B."/>
            <person name="Jarett J.K."/>
            <person name="Geller-Mcgrath D.E."/>
            <person name="Sieber C.M.K."/>
            <person name="Emerson J.B."/>
            <person name="Anantharaman K."/>
            <person name="Thomas B.C."/>
            <person name="Malmstrom R."/>
            <person name="Stieglmeier M."/>
            <person name="Klingl A."/>
            <person name="Woyke T."/>
            <person name="Ryan C.M."/>
            <person name="Banfield J.F."/>
        </authorList>
    </citation>
    <scope>NUCLEOTIDE SEQUENCE [LARGE SCALE GENOMIC DNA]</scope>
</reference>
<gene>
    <name evidence="2" type="ORF">COU05_03505</name>
</gene>
<feature type="region of interest" description="Disordered" evidence="1">
    <location>
        <begin position="14"/>
        <end position="41"/>
    </location>
</feature>
<evidence type="ECO:0000313" key="2">
    <source>
        <dbReference type="EMBL" id="PIR90014.1"/>
    </source>
</evidence>
<comment type="caution">
    <text evidence="2">The sequence shown here is derived from an EMBL/GenBank/DDBJ whole genome shotgun (WGS) entry which is preliminary data.</text>
</comment>